<name>A0A9Q3CK27_9BASI</name>
<keyword evidence="3" id="KW-1185">Reference proteome</keyword>
<evidence type="ECO:0000256" key="1">
    <source>
        <dbReference type="SAM" id="MobiDB-lite"/>
    </source>
</evidence>
<gene>
    <name evidence="2" type="ORF">O181_023722</name>
</gene>
<dbReference type="EMBL" id="AVOT02007483">
    <property type="protein sequence ID" value="MBW0484007.1"/>
    <property type="molecule type" value="Genomic_DNA"/>
</dbReference>
<reference evidence="2" key="1">
    <citation type="submission" date="2021-03" db="EMBL/GenBank/DDBJ databases">
        <title>Draft genome sequence of rust myrtle Austropuccinia psidii MF-1, a brazilian biotype.</title>
        <authorList>
            <person name="Quecine M.C."/>
            <person name="Pachon D.M.R."/>
            <person name="Bonatelli M.L."/>
            <person name="Correr F.H."/>
            <person name="Franceschini L.M."/>
            <person name="Leite T.F."/>
            <person name="Margarido G.R.A."/>
            <person name="Almeida C.A."/>
            <person name="Ferrarezi J.A."/>
            <person name="Labate C.A."/>
        </authorList>
    </citation>
    <scope>NUCLEOTIDE SEQUENCE</scope>
    <source>
        <strain evidence="2">MF-1</strain>
    </source>
</reference>
<evidence type="ECO:0000313" key="2">
    <source>
        <dbReference type="EMBL" id="MBW0484007.1"/>
    </source>
</evidence>
<organism evidence="2 3">
    <name type="scientific">Austropuccinia psidii MF-1</name>
    <dbReference type="NCBI Taxonomy" id="1389203"/>
    <lineage>
        <taxon>Eukaryota</taxon>
        <taxon>Fungi</taxon>
        <taxon>Dikarya</taxon>
        <taxon>Basidiomycota</taxon>
        <taxon>Pucciniomycotina</taxon>
        <taxon>Pucciniomycetes</taxon>
        <taxon>Pucciniales</taxon>
        <taxon>Sphaerophragmiaceae</taxon>
        <taxon>Austropuccinia</taxon>
    </lineage>
</organism>
<dbReference type="Proteomes" id="UP000765509">
    <property type="component" value="Unassembled WGS sequence"/>
</dbReference>
<feature type="compositionally biased region" description="Basic and acidic residues" evidence="1">
    <location>
        <begin position="71"/>
        <end position="91"/>
    </location>
</feature>
<protein>
    <submittedName>
        <fullName evidence="2">Uncharacterized protein</fullName>
    </submittedName>
</protein>
<comment type="caution">
    <text evidence="2">The sequence shown here is derived from an EMBL/GenBank/DDBJ whole genome shotgun (WGS) entry which is preliminary data.</text>
</comment>
<feature type="compositionally biased region" description="Basic residues" evidence="1">
    <location>
        <begin position="92"/>
        <end position="101"/>
    </location>
</feature>
<evidence type="ECO:0000313" key="3">
    <source>
        <dbReference type="Proteomes" id="UP000765509"/>
    </source>
</evidence>
<feature type="region of interest" description="Disordered" evidence="1">
    <location>
        <begin position="55"/>
        <end position="101"/>
    </location>
</feature>
<sequence length="101" mass="11821">MKDSNICNSTHFVFFEKEFPLLIGNQESNQTPITFSVDEAQEEYFDFQEFLDEEEVQYNQETCDEQNNDDSNDHTSSEDEERSNPDSDHHPTAKRIRVIGP</sequence>
<proteinExistence type="predicted"/>
<dbReference type="AlphaFoldDB" id="A0A9Q3CK27"/>
<feature type="compositionally biased region" description="Acidic residues" evidence="1">
    <location>
        <begin position="55"/>
        <end position="70"/>
    </location>
</feature>
<accession>A0A9Q3CK27</accession>